<evidence type="ECO:0000313" key="4">
    <source>
        <dbReference type="EMBL" id="MCC9626895.1"/>
    </source>
</evidence>
<evidence type="ECO:0000313" key="5">
    <source>
        <dbReference type="Proteomes" id="UP001139103"/>
    </source>
</evidence>
<dbReference type="GO" id="GO:0016788">
    <property type="term" value="F:hydrolase activity, acting on ester bonds"/>
    <property type="evidence" value="ECO:0007669"/>
    <property type="project" value="UniProtKB-ARBA"/>
</dbReference>
<dbReference type="Pfam" id="PF13646">
    <property type="entry name" value="HEAT_2"/>
    <property type="match status" value="1"/>
</dbReference>
<evidence type="ECO:0000259" key="3">
    <source>
        <dbReference type="Pfam" id="PF23500"/>
    </source>
</evidence>
<comment type="caution">
    <text evidence="4">The sequence shown here is derived from an EMBL/GenBank/DDBJ whole genome shotgun (WGS) entry which is preliminary data.</text>
</comment>
<dbReference type="Gene3D" id="3.40.50.1110">
    <property type="entry name" value="SGNH hydrolase"/>
    <property type="match status" value="1"/>
</dbReference>
<sequence>MKIASKLFALTLFALTLFAAAIALAGVVRAEGKLELKKGDKIVYIGNTLAERMQYYPRFETLLQARFPELELEVRNLGWSADEIELRPRSQDFQDHGNNLEDHKPDVILAFFGFNESFAGPGGLKKFEEEFDKFVKTTSTTKYNGESAPQLVIVSPIPNEDLHSRTLPNGKANNKNIELYAAAMKKIAEANNVLFVDVYAPMKEKMAGESDLTINTIHLNDDGYKAFAEVLDAGLFGAKPEYKCDLEKLYAEVYEKDLQFFYDYRAVNGFYIYGGRKNPFGVVNFPAEFEKLRKMTAMRDQRIWSVAAGKEVAAKIDDSETGEFTKIESNVDRPISFDTPEEALKSFKLPEGYKINLFASEQDFPELRNPVQFAFDAKGRLWVATMETYPMYLPGTPVSDKILIFEDTDGDGKADKKTVFADGLHLPTGIELGDGGCYVAAQPNLIFLKDVDGDDKADEKTYLLHGFDSADSHHSISAFTWGPGGALYFQEGTFHHTQVETPYGPERVKNAAVFRFEPLTDKFDIFVSYSFANPWGHTFDDWGQNFVADASGGANYFGTAFSGDVDYPNKHPGMKQFLKKQWRPTSGCEFVSSRNFPESAQGNYLLNNCIGFQGVLQYKMKEDGSGFAADPVEPLLQSSDLNFRPVDLQFGPDGALYIVDWYNPLVGHMQHSVRDPKRDNTHGRIWRITYTGNDLVKPAKIAGEPIPALLEQLKTYEYRTRYRVRRELRERDPQQVNAELAKWIAGLDANDKLYEHNLLEALWVKQSLDIVDQDLLQKMLRAADPRARAAATRVLCYWRDQVEEPLAMLQSQVNDENPRVRLEAVRALSFFRSQEALDIALESLAYDQDYYLEYTLGETIKTLEGRVGAKN</sequence>
<name>A0A9X1MIQ2_9BACT</name>
<dbReference type="InterPro" id="IPR055557">
    <property type="entry name" value="DUF7133"/>
</dbReference>
<dbReference type="NCBIfam" id="TIGR02604">
    <property type="entry name" value="Piru_Ver_Nterm"/>
    <property type="match status" value="1"/>
</dbReference>
<accession>A0A9X1MIQ2</accession>
<dbReference type="RefSeq" id="WP_230214358.1">
    <property type="nucleotide sequence ID" value="NZ_JAJKFT010000001.1"/>
</dbReference>
<dbReference type="PANTHER" id="PTHR33546">
    <property type="entry name" value="LARGE, MULTIFUNCTIONAL SECRETED PROTEIN-RELATED"/>
    <property type="match status" value="1"/>
</dbReference>
<dbReference type="SUPFAM" id="SSF63829">
    <property type="entry name" value="Calcium-dependent phosphotriesterase"/>
    <property type="match status" value="1"/>
</dbReference>
<dbReference type="InterPro" id="IPR013830">
    <property type="entry name" value="SGNH_hydro"/>
</dbReference>
<dbReference type="Proteomes" id="UP001139103">
    <property type="component" value="Unassembled WGS sequence"/>
</dbReference>
<dbReference type="Pfam" id="PF13472">
    <property type="entry name" value="Lipase_GDSL_2"/>
    <property type="match status" value="1"/>
</dbReference>
<dbReference type="InterPro" id="IPR011989">
    <property type="entry name" value="ARM-like"/>
</dbReference>
<dbReference type="PANTHER" id="PTHR33546:SF1">
    <property type="entry name" value="LARGE, MULTIFUNCTIONAL SECRETED PROTEIN"/>
    <property type="match status" value="1"/>
</dbReference>
<reference evidence="4" key="1">
    <citation type="submission" date="2021-11" db="EMBL/GenBank/DDBJ databases">
        <title>Genome sequence.</title>
        <authorList>
            <person name="Sun Q."/>
        </authorList>
    </citation>
    <scope>NUCLEOTIDE SEQUENCE</scope>
    <source>
        <strain evidence="4">JC732</strain>
    </source>
</reference>
<dbReference type="InterPro" id="IPR011042">
    <property type="entry name" value="6-blade_b-propeller_TolB-like"/>
</dbReference>
<gene>
    <name evidence="4" type="ORF">LOC68_00610</name>
</gene>
<dbReference type="Gene3D" id="1.25.10.10">
    <property type="entry name" value="Leucine-rich Repeat Variant"/>
    <property type="match status" value="1"/>
</dbReference>
<feature type="domain" description="SGNH hydrolase-type esterase" evidence="2">
    <location>
        <begin position="54"/>
        <end position="226"/>
    </location>
</feature>
<keyword evidence="1" id="KW-0732">Signal</keyword>
<organism evidence="4 5">
    <name type="scientific">Blastopirellula sediminis</name>
    <dbReference type="NCBI Taxonomy" id="2894196"/>
    <lineage>
        <taxon>Bacteria</taxon>
        <taxon>Pseudomonadati</taxon>
        <taxon>Planctomycetota</taxon>
        <taxon>Planctomycetia</taxon>
        <taxon>Pirellulales</taxon>
        <taxon>Pirellulaceae</taxon>
        <taxon>Blastopirellula</taxon>
    </lineage>
</organism>
<dbReference type="AlphaFoldDB" id="A0A9X1MIQ2"/>
<dbReference type="SUPFAM" id="SSF52266">
    <property type="entry name" value="SGNH hydrolase"/>
    <property type="match status" value="1"/>
</dbReference>
<keyword evidence="5" id="KW-1185">Reference proteome</keyword>
<protein>
    <submittedName>
        <fullName evidence="4">GDSL-type esterase/lipase family protein</fullName>
    </submittedName>
</protein>
<feature type="signal peptide" evidence="1">
    <location>
        <begin position="1"/>
        <end position="19"/>
    </location>
</feature>
<feature type="domain" description="DUF7133" evidence="3">
    <location>
        <begin position="340"/>
        <end position="690"/>
    </location>
</feature>
<dbReference type="CDD" id="cd01834">
    <property type="entry name" value="SGNH_hydrolase_like_2"/>
    <property type="match status" value="1"/>
</dbReference>
<dbReference type="EMBL" id="JAJKFT010000001">
    <property type="protein sequence ID" value="MCC9626895.1"/>
    <property type="molecule type" value="Genomic_DNA"/>
</dbReference>
<dbReference type="InterPro" id="IPR013428">
    <property type="entry name" value="Membrane-bound_put_N"/>
</dbReference>
<dbReference type="SUPFAM" id="SSF48371">
    <property type="entry name" value="ARM repeat"/>
    <property type="match status" value="1"/>
</dbReference>
<dbReference type="InterPro" id="IPR016024">
    <property type="entry name" value="ARM-type_fold"/>
</dbReference>
<dbReference type="Pfam" id="PF23500">
    <property type="entry name" value="DUF7133"/>
    <property type="match status" value="1"/>
</dbReference>
<feature type="chain" id="PRO_5040910705" evidence="1">
    <location>
        <begin position="20"/>
        <end position="871"/>
    </location>
</feature>
<evidence type="ECO:0000256" key="1">
    <source>
        <dbReference type="SAM" id="SignalP"/>
    </source>
</evidence>
<evidence type="ECO:0000259" key="2">
    <source>
        <dbReference type="Pfam" id="PF13472"/>
    </source>
</evidence>
<dbReference type="Gene3D" id="2.120.10.30">
    <property type="entry name" value="TolB, C-terminal domain"/>
    <property type="match status" value="1"/>
</dbReference>
<proteinExistence type="predicted"/>
<dbReference type="InterPro" id="IPR036514">
    <property type="entry name" value="SGNH_hydro_sf"/>
</dbReference>